<dbReference type="InterPro" id="IPR013378">
    <property type="entry name" value="InlB-like_B-rpt"/>
</dbReference>
<feature type="compositionally biased region" description="Polar residues" evidence="2">
    <location>
        <begin position="1413"/>
        <end position="1426"/>
    </location>
</feature>
<reference evidence="4" key="2">
    <citation type="journal article" date="2013" name="Biotechnol. Biofuels">
        <title>Mining for hemicellulases in the fungus-growing termite Pseudacanthotermes militaris using functional metagenomics.</title>
        <authorList>
            <person name="Bastien G."/>
            <person name="Arnal G."/>
            <person name="Bozonnet S."/>
            <person name="Laguerre S."/>
            <person name="Ferreira F."/>
            <person name="Faure R."/>
            <person name="Henrissat B."/>
            <person name="Lefevre F."/>
            <person name="Robe P."/>
            <person name="Bouchez O."/>
            <person name="Noirot C."/>
            <person name="Dumon C."/>
            <person name="O'Donohue M."/>
        </authorList>
    </citation>
    <scope>NUCLEOTIDE SEQUENCE</scope>
</reference>
<dbReference type="InterPro" id="IPR042229">
    <property type="entry name" value="Listeria/Bacterioides_rpt_sf"/>
</dbReference>
<feature type="region of interest" description="Disordered" evidence="2">
    <location>
        <begin position="1357"/>
        <end position="1385"/>
    </location>
</feature>
<feature type="compositionally biased region" description="Low complexity" evidence="2">
    <location>
        <begin position="1506"/>
        <end position="1548"/>
    </location>
</feature>
<evidence type="ECO:0000256" key="3">
    <source>
        <dbReference type="SAM" id="Phobius"/>
    </source>
</evidence>
<evidence type="ECO:0000313" key="4">
    <source>
        <dbReference type="EMBL" id="CCO21544.1"/>
    </source>
</evidence>
<name>S0DEV6_9ZZZZ</name>
<feature type="transmembrane region" description="Helical" evidence="3">
    <location>
        <begin position="1588"/>
        <end position="1609"/>
    </location>
</feature>
<sequence>MSLEFKGNTTAQTLDATALAAWDFYDDYYFIVNVHITPKRGADAAGQKVVLTAPEGMRFIKPAGEFFGITDLTISRYESYNDFRVATFTLDNNAVSEENSTALISGNVLLTAAYRNSGGNMYDSATSYTRLESIAAWKGNYALYNGRPKYEVTAGLQQGATPLGTTAEYTITPKGRTSPGSTAFGEGSLGFWRRGLNNVSPRTGHDLGTWFSTIAVDRDGVLTSGDSTSFIAEMSKFQLALYQNKDTATEQYEPVWGISYQLHLPEMLTVGEGLQTYFVAGDTLDTNYFKMGGEGGYPVQFWREETNMATQAVYEYPSAADAEIRTVLYTKENSNIGLRLKPGESRTKYNNRDFSAKLVVSYSTLDESGNVVQKTQTVDNALRFHFNDVAHVDWLKLGTPAINNTTGFVLDTTPVHDPYRYVSLATGGTKNNTNETHEGGTLTFENKGGYYVDALHYYESNSVGTNYSHYNNLGKVTAKYYTADAPDVAKTLAATASNLTYVRDVSADNPDMAFVFPTDQTKENYVTKIELTLEDGHADPLSTEIYFEMHGFEGLAANKTDDTTYHHSSMVTTLRDGPGSEGCAGSGYETTGASPKVVDGSHSITTPVKVRLVEEDLLNVNVSGKGKPYTSQMVEPRDLSGYYDDDTLPDPSSQIYVQMGYATLDPLTGKYIYDPAARKMYENFCLELGVEDPNGYNKNGYSPQDSRRMLQRIDGKIYIDGSMHYTNGRFVYTTNKNSEPQTLTVGNNGDPGSNNAVGGVTKTVVLNLRENGDYLTSLKFMADTFRVVLQNYGGIGSAKATSDDYYSGKTALEKTPYWQPYSRDYYSPEDRYGRRGVNHFTFSTTYEHAFPDGTEINPNIYYNVYAKASANNMEGSFRHSQVSPWGGVGNARASSFLVSKTVAPWTPTLLYKDVNSLNSYETIDSLNQGNTFYAEITYPNPTDVLGGVRKDHALKDGKIWLELTPGFVYVGNPDGLTVTRVQEGDKSHLCVDEGDVIRTAAKTWRLELLALPTGQNRQPVAKLWYDYTATVAQSAALLQEAPYVAIDGADRYYDATAPALNGAEQRLSAATSLPTLNVNLSSVGAVTLRPGAGGAYSKTSTAGVKYAQKDDLNLLVQLGIHNNMAEPFSTEIPIPTAKGAGADYPLRLTGPALVQYGSVAGTDIAVTYHDGDDWRTGGEIEAGKGWGAVTVVNIVVNKIDNDVVVLDLPLKADLAKSDWVNGNKSNVSGRFSYEQGGAPLTGNNNTVSWQLEGVYTVEYQPGSVAAATNLPNPQKYWVVEGEEHTIPDTTPTDPAGAYEFTGWKIDGDATGYQAGYTFEPMVNTVFIAQWKAIEKDDSSSTPVSSEPASSSAVVSSALPASSSPSSSSAVVSSSTPASSSSPGSEAPAVKYWLRFNANGGTGAPAGQNLAAGQKTTRPGTIPTRSGYTFGDWNTRANGKGSNWNFAKNTMPAHDVTLYATWTPESGPASSSAEVPLPPAAPSEGPAASSRLPASSTPDTRGGASGSGSSSSAPPAASAPAQSSPPAAPAAADPATPAGTPAETAGIPAEPITGLTENDHGRMADQTGNPLTDLISGNVPLGHFGVGGAWSLLSLLMSLLGLLVALLLFISMLVRHKQRAQEEEAPESADAEEDEGRAKARRATLLRLGAIVTGLLTGFVFLILDNLSHPMVWINRNTVIVALVFVVHMVLVAVFNLLRRREAHEEDDKVEVAR</sequence>
<comment type="subcellular location">
    <subcellularLocation>
        <location evidence="1">Cell envelope</location>
    </subcellularLocation>
</comment>
<evidence type="ECO:0000256" key="2">
    <source>
        <dbReference type="SAM" id="MobiDB-lite"/>
    </source>
</evidence>
<reference evidence="4" key="1">
    <citation type="submission" date="2012-10" db="EMBL/GenBank/DDBJ databases">
        <authorList>
            <person name="Sandrine L."/>
        </authorList>
    </citation>
    <scope>NUCLEOTIDE SEQUENCE</scope>
</reference>
<keyword evidence="3" id="KW-0812">Transmembrane</keyword>
<feature type="transmembrane region" description="Helical" evidence="3">
    <location>
        <begin position="1644"/>
        <end position="1663"/>
    </location>
</feature>
<feature type="region of interest" description="Disordered" evidence="2">
    <location>
        <begin position="1464"/>
        <end position="1568"/>
    </location>
</feature>
<dbReference type="EMBL" id="HF548310">
    <property type="protein sequence ID" value="CCO21544.1"/>
    <property type="molecule type" value="Genomic_DNA"/>
</dbReference>
<dbReference type="PANTHER" id="PTHR12460">
    <property type="entry name" value="CYCLIN-DEPENDENT KINASE INHIBITOR-RELATED PROTEIN"/>
    <property type="match status" value="1"/>
</dbReference>
<dbReference type="Pfam" id="PF09479">
    <property type="entry name" value="Flg_new"/>
    <property type="match status" value="1"/>
</dbReference>
<feature type="region of interest" description="Disordered" evidence="2">
    <location>
        <begin position="1404"/>
        <end position="1435"/>
    </location>
</feature>
<evidence type="ECO:0000256" key="1">
    <source>
        <dbReference type="ARBA" id="ARBA00004196"/>
    </source>
</evidence>
<proteinExistence type="predicted"/>
<protein>
    <submittedName>
        <fullName evidence="4">Uncharacterized protein</fullName>
    </submittedName>
</protein>
<keyword evidence="3" id="KW-0472">Membrane</keyword>
<dbReference type="NCBIfam" id="TIGR02543">
    <property type="entry name" value="List_Bact_rpt"/>
    <property type="match status" value="1"/>
</dbReference>
<keyword evidence="3" id="KW-1133">Transmembrane helix</keyword>
<organism evidence="4">
    <name type="scientific">termite gut metagenome</name>
    <dbReference type="NCBI Taxonomy" id="433724"/>
    <lineage>
        <taxon>unclassified sequences</taxon>
        <taxon>metagenomes</taxon>
        <taxon>organismal metagenomes</taxon>
    </lineage>
</organism>
<feature type="transmembrane region" description="Helical" evidence="3">
    <location>
        <begin position="1678"/>
        <end position="1697"/>
    </location>
</feature>
<dbReference type="Gene3D" id="2.60.40.4270">
    <property type="entry name" value="Listeria-Bacteroides repeat domain"/>
    <property type="match status" value="1"/>
</dbReference>
<accession>S0DEV6</accession>
<dbReference type="GO" id="GO:0030313">
    <property type="term" value="C:cell envelope"/>
    <property type="evidence" value="ECO:0007669"/>
    <property type="project" value="UniProtKB-SubCell"/>
</dbReference>
<gene>
    <name evidence="4" type="ORF">BN138_732</name>
</gene>